<dbReference type="GO" id="GO:0009423">
    <property type="term" value="P:chorismate biosynthetic process"/>
    <property type="evidence" value="ECO:0007669"/>
    <property type="project" value="TreeGrafter"/>
</dbReference>
<dbReference type="Gene3D" id="3.40.50.720">
    <property type="entry name" value="NAD(P)-binding Rossmann-like Domain"/>
    <property type="match status" value="1"/>
</dbReference>
<dbReference type="InterPro" id="IPR036291">
    <property type="entry name" value="NAD(P)-bd_dom_sf"/>
</dbReference>
<evidence type="ECO:0000259" key="3">
    <source>
        <dbReference type="Pfam" id="PF08501"/>
    </source>
</evidence>
<dbReference type="Proteomes" id="UP001305498">
    <property type="component" value="Chromosome"/>
</dbReference>
<evidence type="ECO:0000313" key="4">
    <source>
        <dbReference type="EMBL" id="WOF21532.1"/>
    </source>
</evidence>
<gene>
    <name evidence="4" type="ORF">N8K70_08985</name>
</gene>
<evidence type="ECO:0000256" key="1">
    <source>
        <dbReference type="ARBA" id="ARBA00004871"/>
    </source>
</evidence>
<dbReference type="Pfam" id="PF08501">
    <property type="entry name" value="Shikimate_dh_N"/>
    <property type="match status" value="1"/>
</dbReference>
<sequence length="287" mass="29932">MSETRLEVWGAPIEHSRSPQLHGAAYRVLGLDWTFGRRLVERAAFDQALAGIGAGWRGLAVTMPLKEAAFRAASWHGRRAELTGAVNTLFFGTPSRDLPGIDSGDGAGPIGFNTDVGGIVVALAELGIREVETARIAGAGATAASALVALGELGARRVHVVARTPERAAPLVAIGERAGVAVQAEPFGAAHEPVDLTVATLPGGTVLPDAHAERLARAGGPLFDVAYDPWPSALARLWTDGEAHSGLGMLLHQAVLQVRVFTSGRLDTPLDREADVVAAMRAALMGE</sequence>
<dbReference type="InterPro" id="IPR046346">
    <property type="entry name" value="Aminoacid_DH-like_N_sf"/>
</dbReference>
<keyword evidence="2" id="KW-0057">Aromatic amino acid biosynthesis</keyword>
<dbReference type="Gene3D" id="3.40.50.10860">
    <property type="entry name" value="Leucine Dehydrogenase, chain A, domain 1"/>
    <property type="match status" value="1"/>
</dbReference>
<proteinExistence type="predicted"/>
<keyword evidence="5" id="KW-1185">Reference proteome</keyword>
<dbReference type="GO" id="GO:0019632">
    <property type="term" value="P:shikimate metabolic process"/>
    <property type="evidence" value="ECO:0007669"/>
    <property type="project" value="TreeGrafter"/>
</dbReference>
<protein>
    <submittedName>
        <fullName evidence="4">Shikimate dehydrogenase</fullName>
    </submittedName>
</protein>
<dbReference type="GO" id="GO:0009073">
    <property type="term" value="P:aromatic amino acid family biosynthetic process"/>
    <property type="evidence" value="ECO:0007669"/>
    <property type="project" value="UniProtKB-KW"/>
</dbReference>
<evidence type="ECO:0000313" key="5">
    <source>
        <dbReference type="Proteomes" id="UP001305498"/>
    </source>
</evidence>
<dbReference type="EMBL" id="CP118157">
    <property type="protein sequence ID" value="WOF21532.1"/>
    <property type="molecule type" value="Genomic_DNA"/>
</dbReference>
<dbReference type="PANTHER" id="PTHR21089:SF1">
    <property type="entry name" value="BIFUNCTIONAL 3-DEHYDROQUINATE DEHYDRATASE_SHIKIMATE DEHYDROGENASE, CHLOROPLASTIC"/>
    <property type="match status" value="1"/>
</dbReference>
<keyword evidence="2" id="KW-0028">Amino-acid biosynthesis</keyword>
<name>A0AA97FHD2_9MICO</name>
<reference evidence="4 5" key="1">
    <citation type="submission" date="2023-02" db="EMBL/GenBank/DDBJ databases">
        <title>Microbacterium betulae sp. nov., isolated from birch wood.</title>
        <authorList>
            <person name="Pasciak M."/>
            <person name="Pawlik K.J."/>
            <person name="Martynowski D."/>
            <person name="Laczmanski L."/>
            <person name="Ciekot J."/>
            <person name="Szponar B."/>
            <person name="Wojcik-Fatla A."/>
            <person name="Mackiewicz B."/>
            <person name="Farian E."/>
            <person name="Cholewa G."/>
            <person name="Cholewa A."/>
            <person name="Dutkiewicz J."/>
        </authorList>
    </citation>
    <scope>NUCLEOTIDE SEQUENCE [LARGE SCALE GENOMIC DNA]</scope>
    <source>
        <strain evidence="4 5">AB</strain>
    </source>
</reference>
<dbReference type="InterPro" id="IPR013708">
    <property type="entry name" value="Shikimate_DH-bd_N"/>
</dbReference>
<organism evidence="4 5">
    <name type="scientific">Microbacterium betulae</name>
    <dbReference type="NCBI Taxonomy" id="2981139"/>
    <lineage>
        <taxon>Bacteria</taxon>
        <taxon>Bacillati</taxon>
        <taxon>Actinomycetota</taxon>
        <taxon>Actinomycetes</taxon>
        <taxon>Micrococcales</taxon>
        <taxon>Microbacteriaceae</taxon>
        <taxon>Microbacterium</taxon>
    </lineage>
</organism>
<dbReference type="GO" id="GO:0050661">
    <property type="term" value="F:NADP binding"/>
    <property type="evidence" value="ECO:0007669"/>
    <property type="project" value="TreeGrafter"/>
</dbReference>
<dbReference type="GO" id="GO:0005829">
    <property type="term" value="C:cytosol"/>
    <property type="evidence" value="ECO:0007669"/>
    <property type="project" value="TreeGrafter"/>
</dbReference>
<dbReference type="RefSeq" id="WP_317138009.1">
    <property type="nucleotide sequence ID" value="NZ_CP118157.1"/>
</dbReference>
<dbReference type="GO" id="GO:0004764">
    <property type="term" value="F:shikimate 3-dehydrogenase (NADP+) activity"/>
    <property type="evidence" value="ECO:0007669"/>
    <property type="project" value="InterPro"/>
</dbReference>
<evidence type="ECO:0000256" key="2">
    <source>
        <dbReference type="ARBA" id="ARBA00023141"/>
    </source>
</evidence>
<dbReference type="PANTHER" id="PTHR21089">
    <property type="entry name" value="SHIKIMATE DEHYDROGENASE"/>
    <property type="match status" value="1"/>
</dbReference>
<dbReference type="InterPro" id="IPR022893">
    <property type="entry name" value="Shikimate_DH_fam"/>
</dbReference>
<accession>A0AA97FHD2</accession>
<dbReference type="SUPFAM" id="SSF51735">
    <property type="entry name" value="NAD(P)-binding Rossmann-fold domains"/>
    <property type="match status" value="1"/>
</dbReference>
<dbReference type="SUPFAM" id="SSF53223">
    <property type="entry name" value="Aminoacid dehydrogenase-like, N-terminal domain"/>
    <property type="match status" value="1"/>
</dbReference>
<dbReference type="AlphaFoldDB" id="A0AA97FHD2"/>
<feature type="domain" description="Shikimate dehydrogenase substrate binding N-terminal" evidence="3">
    <location>
        <begin position="8"/>
        <end position="89"/>
    </location>
</feature>
<comment type="pathway">
    <text evidence="1">Metabolic intermediate biosynthesis; chorismate biosynthesis; chorismate from D-erythrose 4-phosphate and phosphoenolpyruvate: step 4/7.</text>
</comment>
<dbReference type="KEGG" id="mbet:N8K70_08985"/>